<evidence type="ECO:0000256" key="3">
    <source>
        <dbReference type="ARBA" id="ARBA00022989"/>
    </source>
</evidence>
<sequence>MSSFEIEAFTLLALAIIAITVRIAARWTVAGPKNFQLDDYLMPLAGVVYGLETGAAYSVGAWWRGLANNAMTDAQRAELDPLSQEYAWRVGGSKTQIVGWSLYTTLLWLLKACMAVFYSRLTWVISCSFVLSFEMIVLGWMDGWMSDAHTAGLINMHLRVKIAYALIGATYIAVICSILFGCHPIQKNWQIHPDPGNYCQPAVSKIDVYVTVTLNVATDVYLISIPTPILFKARLPLREKLELLILFSGGIFVMAAGILRCVLIVTAGANGAQQAGSWACRETFVAVIIGNAPMIYPFFRRLAKRAGLYITTRASTRSRTRTRTRSQSYPLSDGEDLKVHGKSKDSTQVSKKRRFRHPLSLPESQWRDDEGTLTGTVTLTRGGSGSASRGSGRSGSGSGGSRAGDEVGILEMHPLPVSPLSPDSRDRSGSLNANGGRVFTGYKDDGGAEATVTSLSRSRGRSASDEDEELEMGIKVVRETIIERG</sequence>
<feature type="compositionally biased region" description="Low complexity" evidence="6">
    <location>
        <begin position="372"/>
        <end position="391"/>
    </location>
</feature>
<accession>A0ABR4K2M4</accession>
<dbReference type="InterPro" id="IPR052337">
    <property type="entry name" value="SAT4-like"/>
</dbReference>
<dbReference type="Proteomes" id="UP001610444">
    <property type="component" value="Unassembled WGS sequence"/>
</dbReference>
<feature type="domain" description="Rhodopsin" evidence="8">
    <location>
        <begin position="158"/>
        <end position="301"/>
    </location>
</feature>
<evidence type="ECO:0000256" key="2">
    <source>
        <dbReference type="ARBA" id="ARBA00022692"/>
    </source>
</evidence>
<dbReference type="EMBL" id="JBFXLR010000033">
    <property type="protein sequence ID" value="KAL2846311.1"/>
    <property type="molecule type" value="Genomic_DNA"/>
</dbReference>
<feature type="transmembrane region" description="Helical" evidence="7">
    <location>
        <begin position="162"/>
        <end position="186"/>
    </location>
</feature>
<keyword evidence="4 7" id="KW-0472">Membrane</keyword>
<comment type="similarity">
    <text evidence="5">Belongs to the SAT4 family.</text>
</comment>
<evidence type="ECO:0000256" key="6">
    <source>
        <dbReference type="SAM" id="MobiDB-lite"/>
    </source>
</evidence>
<feature type="transmembrane region" description="Helical" evidence="7">
    <location>
        <begin position="123"/>
        <end position="141"/>
    </location>
</feature>
<dbReference type="Pfam" id="PF20684">
    <property type="entry name" value="Fung_rhodopsin"/>
    <property type="match status" value="1"/>
</dbReference>
<reference evidence="9 10" key="1">
    <citation type="submission" date="2024-07" db="EMBL/GenBank/DDBJ databases">
        <title>Section-level genome sequencing and comparative genomics of Aspergillus sections Usti and Cavernicolus.</title>
        <authorList>
            <consortium name="Lawrence Berkeley National Laboratory"/>
            <person name="Nybo J.L."/>
            <person name="Vesth T.C."/>
            <person name="Theobald S."/>
            <person name="Frisvad J.C."/>
            <person name="Larsen T.O."/>
            <person name="Kjaerboelling I."/>
            <person name="Rothschild-Mancinelli K."/>
            <person name="Lyhne E.K."/>
            <person name="Kogle M.E."/>
            <person name="Barry K."/>
            <person name="Clum A."/>
            <person name="Na H."/>
            <person name="Ledsgaard L."/>
            <person name="Lin J."/>
            <person name="Lipzen A."/>
            <person name="Kuo A."/>
            <person name="Riley R."/>
            <person name="Mondo S."/>
            <person name="LaButti K."/>
            <person name="Haridas S."/>
            <person name="Pangalinan J."/>
            <person name="Salamov A.A."/>
            <person name="Simmons B.A."/>
            <person name="Magnuson J.K."/>
            <person name="Chen J."/>
            <person name="Drula E."/>
            <person name="Henrissat B."/>
            <person name="Wiebenga A."/>
            <person name="Lubbers R.J."/>
            <person name="Gomes A.C."/>
            <person name="Macurrencykelacurrency M.R."/>
            <person name="Stajich J."/>
            <person name="Grigoriev I.V."/>
            <person name="Mortensen U.H."/>
            <person name="De vries R.P."/>
            <person name="Baker S.E."/>
            <person name="Andersen M.R."/>
        </authorList>
    </citation>
    <scope>NUCLEOTIDE SEQUENCE [LARGE SCALE GENOMIC DNA]</scope>
    <source>
        <strain evidence="9 10">CBS 756.74</strain>
    </source>
</reference>
<feature type="transmembrane region" description="Helical" evidence="7">
    <location>
        <begin position="243"/>
        <end position="269"/>
    </location>
</feature>
<keyword evidence="2 7" id="KW-0812">Transmembrane</keyword>
<comment type="caution">
    <text evidence="9">The sequence shown here is derived from an EMBL/GenBank/DDBJ whole genome shotgun (WGS) entry which is preliminary data.</text>
</comment>
<protein>
    <recommendedName>
        <fullName evidence="8">Rhodopsin domain-containing protein</fullName>
    </recommendedName>
</protein>
<evidence type="ECO:0000259" key="8">
    <source>
        <dbReference type="Pfam" id="PF20684"/>
    </source>
</evidence>
<dbReference type="PANTHER" id="PTHR33048:SF2">
    <property type="entry name" value="SRPK"/>
    <property type="match status" value="1"/>
</dbReference>
<evidence type="ECO:0000256" key="4">
    <source>
        <dbReference type="ARBA" id="ARBA00023136"/>
    </source>
</evidence>
<keyword evidence="10" id="KW-1185">Reference proteome</keyword>
<dbReference type="PANTHER" id="PTHR33048">
    <property type="entry name" value="PTH11-LIKE INTEGRAL MEMBRANE PROTEIN (AFU_ORTHOLOGUE AFUA_5G11245)"/>
    <property type="match status" value="1"/>
</dbReference>
<evidence type="ECO:0000256" key="5">
    <source>
        <dbReference type="ARBA" id="ARBA00038359"/>
    </source>
</evidence>
<evidence type="ECO:0000256" key="7">
    <source>
        <dbReference type="SAM" id="Phobius"/>
    </source>
</evidence>
<dbReference type="GeneID" id="98161338"/>
<dbReference type="InterPro" id="IPR049326">
    <property type="entry name" value="Rhodopsin_dom_fungi"/>
</dbReference>
<dbReference type="RefSeq" id="XP_070897126.1">
    <property type="nucleotide sequence ID" value="XM_071046174.1"/>
</dbReference>
<feature type="transmembrane region" description="Helical" evidence="7">
    <location>
        <begin position="275"/>
        <end position="299"/>
    </location>
</feature>
<feature type="compositionally biased region" description="Gly residues" evidence="6">
    <location>
        <begin position="392"/>
        <end position="402"/>
    </location>
</feature>
<evidence type="ECO:0000313" key="10">
    <source>
        <dbReference type="Proteomes" id="UP001610444"/>
    </source>
</evidence>
<keyword evidence="3 7" id="KW-1133">Transmembrane helix</keyword>
<name>A0ABR4K2M4_9EURO</name>
<feature type="region of interest" description="Disordered" evidence="6">
    <location>
        <begin position="315"/>
        <end position="470"/>
    </location>
</feature>
<evidence type="ECO:0000256" key="1">
    <source>
        <dbReference type="ARBA" id="ARBA00004141"/>
    </source>
</evidence>
<gene>
    <name evidence="9" type="ORF">BJX68DRAFT_268777</name>
</gene>
<feature type="transmembrane region" description="Helical" evidence="7">
    <location>
        <begin position="40"/>
        <end position="63"/>
    </location>
</feature>
<evidence type="ECO:0000313" key="9">
    <source>
        <dbReference type="EMBL" id="KAL2846311.1"/>
    </source>
</evidence>
<feature type="compositionally biased region" description="Basic and acidic residues" evidence="6">
    <location>
        <begin position="335"/>
        <end position="345"/>
    </location>
</feature>
<comment type="subcellular location">
    <subcellularLocation>
        <location evidence="1">Membrane</location>
        <topology evidence="1">Multi-pass membrane protein</topology>
    </subcellularLocation>
</comment>
<proteinExistence type="inferred from homology"/>
<organism evidence="9 10">
    <name type="scientific">Aspergillus pseudodeflectus</name>
    <dbReference type="NCBI Taxonomy" id="176178"/>
    <lineage>
        <taxon>Eukaryota</taxon>
        <taxon>Fungi</taxon>
        <taxon>Dikarya</taxon>
        <taxon>Ascomycota</taxon>
        <taxon>Pezizomycotina</taxon>
        <taxon>Eurotiomycetes</taxon>
        <taxon>Eurotiomycetidae</taxon>
        <taxon>Eurotiales</taxon>
        <taxon>Aspergillaceae</taxon>
        <taxon>Aspergillus</taxon>
        <taxon>Aspergillus subgen. Nidulantes</taxon>
    </lineage>
</organism>
<feature type="transmembrane region" description="Helical" evidence="7">
    <location>
        <begin position="206"/>
        <end position="231"/>
    </location>
</feature>